<name>A0ACC1L5D9_9FUNG</name>
<gene>
    <name evidence="1" type="ORF">H4R21_003014</name>
</gene>
<organism evidence="1 2">
    <name type="scientific">Coemansia helicoidea</name>
    <dbReference type="NCBI Taxonomy" id="1286919"/>
    <lineage>
        <taxon>Eukaryota</taxon>
        <taxon>Fungi</taxon>
        <taxon>Fungi incertae sedis</taxon>
        <taxon>Zoopagomycota</taxon>
        <taxon>Kickxellomycotina</taxon>
        <taxon>Kickxellomycetes</taxon>
        <taxon>Kickxellales</taxon>
        <taxon>Kickxellaceae</taxon>
        <taxon>Coemansia</taxon>
    </lineage>
</organism>
<evidence type="ECO:0000313" key="1">
    <source>
        <dbReference type="EMBL" id="KAJ2800845.1"/>
    </source>
</evidence>
<keyword evidence="2" id="KW-1185">Reference proteome</keyword>
<reference evidence="1" key="1">
    <citation type="submission" date="2022-07" db="EMBL/GenBank/DDBJ databases">
        <title>Phylogenomic reconstructions and comparative analyses of Kickxellomycotina fungi.</title>
        <authorList>
            <person name="Reynolds N.K."/>
            <person name="Stajich J.E."/>
            <person name="Barry K."/>
            <person name="Grigoriev I.V."/>
            <person name="Crous P."/>
            <person name="Smith M.E."/>
        </authorList>
    </citation>
    <scope>NUCLEOTIDE SEQUENCE</scope>
    <source>
        <strain evidence="1">BCRC 34780</strain>
    </source>
</reference>
<proteinExistence type="predicted"/>
<feature type="non-terminal residue" evidence="1">
    <location>
        <position position="114"/>
    </location>
</feature>
<protein>
    <submittedName>
        <fullName evidence="1">Uncharacterized protein</fullName>
    </submittedName>
</protein>
<dbReference type="EMBL" id="JANBUN010000876">
    <property type="protein sequence ID" value="KAJ2800845.1"/>
    <property type="molecule type" value="Genomic_DNA"/>
</dbReference>
<accession>A0ACC1L5D9</accession>
<sequence>MRHRLSLLAALSLAIVASALEVDVGYNPEDIFQAKQESKDKFDEPFTFSHDSNMAMSHGYDSVLEDRSASEESSREFGPMGFNRYRPPAYAPPPAPKHVPSPAPYAQPAPQPAP</sequence>
<evidence type="ECO:0000313" key="2">
    <source>
        <dbReference type="Proteomes" id="UP001140087"/>
    </source>
</evidence>
<comment type="caution">
    <text evidence="1">The sequence shown here is derived from an EMBL/GenBank/DDBJ whole genome shotgun (WGS) entry which is preliminary data.</text>
</comment>
<dbReference type="Proteomes" id="UP001140087">
    <property type="component" value="Unassembled WGS sequence"/>
</dbReference>